<dbReference type="Pfam" id="PF04134">
    <property type="entry name" value="DCC1-like"/>
    <property type="match status" value="1"/>
</dbReference>
<dbReference type="InterPro" id="IPR052927">
    <property type="entry name" value="DCC_oxidoreductase"/>
</dbReference>
<dbReference type="AlphaFoldDB" id="A0A381QWG1"/>
<dbReference type="PANTHER" id="PTHR33639:SF2">
    <property type="entry name" value="DUF393 DOMAIN-CONTAINING PROTEIN"/>
    <property type="match status" value="1"/>
</dbReference>
<gene>
    <name evidence="1" type="ORF">METZ01_LOCUS36605</name>
</gene>
<evidence type="ECO:0008006" key="2">
    <source>
        <dbReference type="Google" id="ProtNLM"/>
    </source>
</evidence>
<reference evidence="1" key="1">
    <citation type="submission" date="2018-05" db="EMBL/GenBank/DDBJ databases">
        <authorList>
            <person name="Lanie J.A."/>
            <person name="Ng W.-L."/>
            <person name="Kazmierczak K.M."/>
            <person name="Andrzejewski T.M."/>
            <person name="Davidsen T.M."/>
            <person name="Wayne K.J."/>
            <person name="Tettelin H."/>
            <person name="Glass J.I."/>
            <person name="Rusch D."/>
            <person name="Podicherti R."/>
            <person name="Tsui H.-C.T."/>
            <person name="Winkler M.E."/>
        </authorList>
    </citation>
    <scope>NUCLEOTIDE SEQUENCE</scope>
</reference>
<protein>
    <recommendedName>
        <fullName evidence="2">Thiol-disulfide oxidoreductase DCC</fullName>
    </recommendedName>
</protein>
<organism evidence="1">
    <name type="scientific">marine metagenome</name>
    <dbReference type="NCBI Taxonomy" id="408172"/>
    <lineage>
        <taxon>unclassified sequences</taxon>
        <taxon>metagenomes</taxon>
        <taxon>ecological metagenomes</taxon>
    </lineage>
</organism>
<proteinExistence type="predicted"/>
<dbReference type="EMBL" id="UINC01001565">
    <property type="protein sequence ID" value="SUZ83751.1"/>
    <property type="molecule type" value="Genomic_DNA"/>
</dbReference>
<evidence type="ECO:0000313" key="1">
    <source>
        <dbReference type="EMBL" id="SUZ83751.1"/>
    </source>
</evidence>
<dbReference type="GO" id="GO:0015035">
    <property type="term" value="F:protein-disulfide reductase activity"/>
    <property type="evidence" value="ECO:0007669"/>
    <property type="project" value="InterPro"/>
</dbReference>
<accession>A0A381QWG1</accession>
<name>A0A381QWG1_9ZZZZ</name>
<sequence>MPILLFDGHCNLCNAWVQYIVKRDPVGKIRFASLQSKAGIRMLEKHKINENYIDSLVLFEEEKYSVSSTAALRTLSFFAGWERHLQLLSVVPRPFRDLIYRFISRNRYKWFGRREHCMIPTAELIERFLAD</sequence>
<dbReference type="PANTHER" id="PTHR33639">
    <property type="entry name" value="THIOL-DISULFIDE OXIDOREDUCTASE DCC"/>
    <property type="match status" value="1"/>
</dbReference>
<dbReference type="InterPro" id="IPR007263">
    <property type="entry name" value="DCC1-like"/>
</dbReference>